<evidence type="ECO:0000313" key="2">
    <source>
        <dbReference type="Proteomes" id="UP000008367"/>
    </source>
</evidence>
<accession>A0A454CVS2</accession>
<proteinExistence type="predicted"/>
<evidence type="ECO:0000313" key="1">
    <source>
        <dbReference type="EMBL" id="EKM30488.1"/>
    </source>
</evidence>
<sequence length="48" mass="5396">MAPREDISWSENIKIWFRPVGEALHAVKPATVIRIEALIHVLIMGSIS</sequence>
<dbReference type="EMBL" id="AJSR01001638">
    <property type="protein sequence ID" value="EKM30488.1"/>
    <property type="molecule type" value="Genomic_DNA"/>
</dbReference>
<gene>
    <name evidence="1" type="ORF">VCHENC02_3785A</name>
</gene>
<dbReference type="AlphaFoldDB" id="A0A454CVS2"/>
<comment type="caution">
    <text evidence="1">The sequence shown here is derived from an EMBL/GenBank/DDBJ whole genome shotgun (WGS) entry which is preliminary data.</text>
</comment>
<name>A0A454CVS2_VIBHA</name>
<reference evidence="1 2" key="1">
    <citation type="submission" date="2012-10" db="EMBL/GenBank/DDBJ databases">
        <title>Genome sequence of Vibrio Cholerae HENC-02.</title>
        <authorList>
            <person name="Eppinger M."/>
            <person name="Hasan N.A."/>
            <person name="Sengamalay N."/>
            <person name="Hine E."/>
            <person name="Su Q."/>
            <person name="Daugherty S.C."/>
            <person name="Young S."/>
            <person name="Sadzewicz L."/>
            <person name="Tallon L."/>
            <person name="Cebula T.A."/>
            <person name="Ravel J."/>
            <person name="Colwell R.R."/>
        </authorList>
    </citation>
    <scope>NUCLEOTIDE SEQUENCE [LARGE SCALE GENOMIC DNA]</scope>
    <source>
        <strain evidence="1 2">HENC-02</strain>
    </source>
</reference>
<protein>
    <submittedName>
        <fullName evidence="1">Uncharacterized protein</fullName>
    </submittedName>
</protein>
<dbReference type="Proteomes" id="UP000008367">
    <property type="component" value="Unassembled WGS sequence"/>
</dbReference>
<feature type="non-terminal residue" evidence="1">
    <location>
        <position position="48"/>
    </location>
</feature>
<organism evidence="1 2">
    <name type="scientific">Vibrio harveyi</name>
    <name type="common">Beneckea harveyi</name>
    <dbReference type="NCBI Taxonomy" id="669"/>
    <lineage>
        <taxon>Bacteria</taxon>
        <taxon>Pseudomonadati</taxon>
        <taxon>Pseudomonadota</taxon>
        <taxon>Gammaproteobacteria</taxon>
        <taxon>Vibrionales</taxon>
        <taxon>Vibrionaceae</taxon>
        <taxon>Vibrio</taxon>
    </lineage>
</organism>